<evidence type="ECO:0000313" key="10">
    <source>
        <dbReference type="EMBL" id="MBN3546049.1"/>
    </source>
</evidence>
<evidence type="ECO:0000256" key="6">
    <source>
        <dbReference type="ARBA" id="ARBA00023139"/>
    </source>
</evidence>
<dbReference type="PANTHER" id="PTHR35789">
    <property type="entry name" value="SPORE GERMINATION PROTEIN B3"/>
    <property type="match status" value="1"/>
</dbReference>
<comment type="similarity">
    <text evidence="2">Belongs to the GerABKC lipoprotein family.</text>
</comment>
<dbReference type="InterPro" id="IPR057336">
    <property type="entry name" value="GerAC_N"/>
</dbReference>
<keyword evidence="6" id="KW-0564">Palmitate</keyword>
<dbReference type="Pfam" id="PF05504">
    <property type="entry name" value="Spore_GerAC"/>
    <property type="match status" value="1"/>
</dbReference>
<comment type="subcellular location">
    <subcellularLocation>
        <location evidence="1">Membrane</location>
        <topology evidence="1">Lipid-anchor</topology>
    </subcellularLocation>
</comment>
<protein>
    <submittedName>
        <fullName evidence="10">Ger(X)C family spore germination protein</fullName>
    </submittedName>
</protein>
<dbReference type="PANTHER" id="PTHR35789:SF1">
    <property type="entry name" value="SPORE GERMINATION PROTEIN B3"/>
    <property type="match status" value="1"/>
</dbReference>
<dbReference type="InterPro" id="IPR008844">
    <property type="entry name" value="Spore_GerAC-like"/>
</dbReference>
<keyword evidence="11" id="KW-1185">Reference proteome</keyword>
<evidence type="ECO:0000256" key="2">
    <source>
        <dbReference type="ARBA" id="ARBA00007886"/>
    </source>
</evidence>
<evidence type="ECO:0000256" key="1">
    <source>
        <dbReference type="ARBA" id="ARBA00004635"/>
    </source>
</evidence>
<dbReference type="InterPro" id="IPR046953">
    <property type="entry name" value="Spore_GerAC-like_C"/>
</dbReference>
<evidence type="ECO:0000259" key="9">
    <source>
        <dbReference type="Pfam" id="PF25198"/>
    </source>
</evidence>
<sequence length="361" mass="41019">MKNKISKQKGILGRGILTFLLIMGVSGCAPQKVIDEIGIMHTIGVDLVNNKIMGSVLYPDFTDDKNLMLVTAEADNLTTLKTNLDLKLQYPMELGQLRVLVLGDTLSKAGFSRVLESLNKDPSVGMINVVVADHSSRQFLQSIIKSPPLFLSDLIEQATEYEGLPDTSILTMQYQYFGEGIDVYLPNVKLDNQNKVELNGMSIFKKDKLKLRLSQKETFLFKTINEKNKKGTYPFKIRKNEKEANIGIQSLSGKHNIDINLAENEVLIKLNLNCELKGLPNWMDIRKVEELQQIAEKSMTNDIENMLVKLQKNQVDPLGLGMIYRSKSKIWSEDDFYKRVYPAFRFKVRTKIVFSQYGVVK</sequence>
<dbReference type="NCBIfam" id="TIGR02887">
    <property type="entry name" value="spore_ger_x_C"/>
    <property type="match status" value="1"/>
</dbReference>
<dbReference type="Proteomes" id="UP001319060">
    <property type="component" value="Unassembled WGS sequence"/>
</dbReference>
<evidence type="ECO:0000256" key="4">
    <source>
        <dbReference type="ARBA" id="ARBA00022729"/>
    </source>
</evidence>
<evidence type="ECO:0000256" key="3">
    <source>
        <dbReference type="ARBA" id="ARBA00022544"/>
    </source>
</evidence>
<comment type="caution">
    <text evidence="10">The sequence shown here is derived from an EMBL/GenBank/DDBJ whole genome shotgun (WGS) entry which is preliminary data.</text>
</comment>
<dbReference type="PROSITE" id="PS51257">
    <property type="entry name" value="PROKAR_LIPOPROTEIN"/>
    <property type="match status" value="1"/>
</dbReference>
<keyword evidence="3" id="KW-0309">Germination</keyword>
<dbReference type="EMBL" id="JAFHKS010000043">
    <property type="protein sequence ID" value="MBN3546049.1"/>
    <property type="molecule type" value="Genomic_DNA"/>
</dbReference>
<name>A0ABS2ZHG6_9BACL</name>
<feature type="domain" description="Spore germination GerAC-like C-terminal" evidence="8">
    <location>
        <begin position="199"/>
        <end position="352"/>
    </location>
</feature>
<evidence type="ECO:0000259" key="8">
    <source>
        <dbReference type="Pfam" id="PF05504"/>
    </source>
</evidence>
<proteinExistence type="inferred from homology"/>
<dbReference type="Gene3D" id="3.30.300.210">
    <property type="entry name" value="Nutrient germinant receptor protein C, domain 3"/>
    <property type="match status" value="1"/>
</dbReference>
<feature type="domain" description="Spore germination protein N-terminal" evidence="9">
    <location>
        <begin position="31"/>
        <end position="189"/>
    </location>
</feature>
<dbReference type="InterPro" id="IPR038501">
    <property type="entry name" value="Spore_GerAC_C_sf"/>
</dbReference>
<evidence type="ECO:0000256" key="7">
    <source>
        <dbReference type="ARBA" id="ARBA00023288"/>
    </source>
</evidence>
<evidence type="ECO:0000256" key="5">
    <source>
        <dbReference type="ARBA" id="ARBA00023136"/>
    </source>
</evidence>
<organism evidence="10 11">
    <name type="scientific">Fictibacillus barbaricus</name>
    <dbReference type="NCBI Taxonomy" id="182136"/>
    <lineage>
        <taxon>Bacteria</taxon>
        <taxon>Bacillati</taxon>
        <taxon>Bacillota</taxon>
        <taxon>Bacilli</taxon>
        <taxon>Bacillales</taxon>
        <taxon>Fictibacillaceae</taxon>
        <taxon>Fictibacillus</taxon>
    </lineage>
</organism>
<accession>A0ABS2ZHG6</accession>
<gene>
    <name evidence="10" type="ORF">JYA64_12140</name>
</gene>
<evidence type="ECO:0000313" key="11">
    <source>
        <dbReference type="Proteomes" id="UP001319060"/>
    </source>
</evidence>
<dbReference type="RefSeq" id="WP_188402866.1">
    <property type="nucleotide sequence ID" value="NZ_BMCE01000002.1"/>
</dbReference>
<dbReference type="Pfam" id="PF25198">
    <property type="entry name" value="Spore_GerAC_N"/>
    <property type="match status" value="1"/>
</dbReference>
<keyword evidence="5" id="KW-0472">Membrane</keyword>
<keyword evidence="7" id="KW-0449">Lipoprotein</keyword>
<keyword evidence="4" id="KW-0732">Signal</keyword>
<reference evidence="10 11" key="1">
    <citation type="submission" date="2021-01" db="EMBL/GenBank/DDBJ databases">
        <title>Genome Sequencing of Type Strains.</title>
        <authorList>
            <person name="Lemaire J.F."/>
            <person name="Inderbitzin P."/>
            <person name="Collins S.B."/>
            <person name="Wespe N."/>
            <person name="Knight-Connoni V."/>
        </authorList>
    </citation>
    <scope>NUCLEOTIDE SEQUENCE [LARGE SCALE GENOMIC DNA]</scope>
    <source>
        <strain evidence="10 11">DSM 14730</strain>
    </source>
</reference>